<dbReference type="PANTHER" id="PTHR40940:SF2">
    <property type="entry name" value="BATD"/>
    <property type="match status" value="1"/>
</dbReference>
<sequence>FSETVTKILHSPEKMITIKPFPESRPYDFTGAVGQFSIEASTDRDSTVVNDGLTYTINLKGTGNMGLFTLPDIKFPNQLEAFSPTENFKKDVFRDALTGTMSLEYILIPRMAGSVSIPPVKMSYFDPRSETWKRIQTDAVTMPILPGRKTLVLGSEFSKREVELLGSDIRFIHTETIPWKRINALVVSPWILSIYGIAVLFFFAPPLVGSVLGYRVRTASDRRVRVALKNACRNLKTSVGDPFDLA</sequence>
<feature type="transmembrane region" description="Helical" evidence="1">
    <location>
        <begin position="190"/>
        <end position="214"/>
    </location>
</feature>
<feature type="non-terminal residue" evidence="2">
    <location>
        <position position="1"/>
    </location>
</feature>
<name>A0A383BBW9_9ZZZZ</name>
<dbReference type="Pfam" id="PF13584">
    <property type="entry name" value="BatD"/>
    <property type="match status" value="1"/>
</dbReference>
<feature type="non-terminal residue" evidence="2">
    <location>
        <position position="246"/>
    </location>
</feature>
<reference evidence="2" key="1">
    <citation type="submission" date="2018-05" db="EMBL/GenBank/DDBJ databases">
        <authorList>
            <person name="Lanie J.A."/>
            <person name="Ng W.-L."/>
            <person name="Kazmierczak K.M."/>
            <person name="Andrzejewski T.M."/>
            <person name="Davidsen T.M."/>
            <person name="Wayne K.J."/>
            <person name="Tettelin H."/>
            <person name="Glass J.I."/>
            <person name="Rusch D."/>
            <person name="Podicherti R."/>
            <person name="Tsui H.-C.T."/>
            <person name="Winkler M.E."/>
        </authorList>
    </citation>
    <scope>NUCLEOTIDE SEQUENCE</scope>
</reference>
<organism evidence="2">
    <name type="scientific">marine metagenome</name>
    <dbReference type="NCBI Taxonomy" id="408172"/>
    <lineage>
        <taxon>unclassified sequences</taxon>
        <taxon>metagenomes</taxon>
        <taxon>ecological metagenomes</taxon>
    </lineage>
</organism>
<dbReference type="InterPro" id="IPR025738">
    <property type="entry name" value="BatD"/>
</dbReference>
<gene>
    <name evidence="2" type="ORF">METZ01_LOCUS470175</name>
</gene>
<dbReference type="EMBL" id="UINC01199071">
    <property type="protein sequence ID" value="SVE17321.1"/>
    <property type="molecule type" value="Genomic_DNA"/>
</dbReference>
<proteinExistence type="predicted"/>
<evidence type="ECO:0000313" key="2">
    <source>
        <dbReference type="EMBL" id="SVE17321.1"/>
    </source>
</evidence>
<keyword evidence="1" id="KW-0812">Transmembrane</keyword>
<accession>A0A383BBW9</accession>
<keyword evidence="1" id="KW-0472">Membrane</keyword>
<dbReference type="PANTHER" id="PTHR40940">
    <property type="entry name" value="PROTEIN BATD-RELATED"/>
    <property type="match status" value="1"/>
</dbReference>
<dbReference type="AlphaFoldDB" id="A0A383BBW9"/>
<evidence type="ECO:0000256" key="1">
    <source>
        <dbReference type="SAM" id="Phobius"/>
    </source>
</evidence>
<keyword evidence="1" id="KW-1133">Transmembrane helix</keyword>
<protein>
    <submittedName>
        <fullName evidence="2">Uncharacterized protein</fullName>
    </submittedName>
</protein>